<reference evidence="2" key="1">
    <citation type="submission" date="2023-07" db="EMBL/GenBank/DDBJ databases">
        <authorList>
            <person name="Yang W."/>
            <person name="Chen J."/>
            <person name="Ji P."/>
            <person name="Hu F."/>
        </authorList>
    </citation>
    <scope>NUCLEOTIDE SEQUENCE</scope>
    <source>
        <strain evidence="2">CRE-138-0111</strain>
    </source>
</reference>
<evidence type="ECO:0000313" key="3">
    <source>
        <dbReference type="Proteomes" id="UP001176478"/>
    </source>
</evidence>
<keyword evidence="1" id="KW-1133">Transmembrane helix</keyword>
<keyword evidence="1" id="KW-0812">Transmembrane</keyword>
<comment type="caution">
    <text evidence="2">The sequence shown here is derived from an EMBL/GenBank/DDBJ whole genome shotgun (WGS) entry which is preliminary data.</text>
</comment>
<organism evidence="2 3">
    <name type="scientific">Providencia huashanensis</name>
    <dbReference type="NCBI Taxonomy" id="3037798"/>
    <lineage>
        <taxon>Bacteria</taxon>
        <taxon>Pseudomonadati</taxon>
        <taxon>Pseudomonadota</taxon>
        <taxon>Gammaproteobacteria</taxon>
        <taxon>Enterobacterales</taxon>
        <taxon>Morganellaceae</taxon>
        <taxon>Providencia</taxon>
    </lineage>
</organism>
<evidence type="ECO:0008006" key="4">
    <source>
        <dbReference type="Google" id="ProtNLM"/>
    </source>
</evidence>
<dbReference type="Proteomes" id="UP001176478">
    <property type="component" value="Unassembled WGS sequence"/>
</dbReference>
<feature type="transmembrane region" description="Helical" evidence="1">
    <location>
        <begin position="81"/>
        <end position="103"/>
    </location>
</feature>
<feature type="transmembrane region" description="Helical" evidence="1">
    <location>
        <begin position="48"/>
        <end position="69"/>
    </location>
</feature>
<name>A0ABT9ATT0_9GAMM</name>
<evidence type="ECO:0000256" key="1">
    <source>
        <dbReference type="SAM" id="Phobius"/>
    </source>
</evidence>
<gene>
    <name evidence="2" type="ORF">Q5E86_15305</name>
</gene>
<dbReference type="EMBL" id="JAUQTG010000009">
    <property type="protein sequence ID" value="MDO7857687.1"/>
    <property type="molecule type" value="Genomic_DNA"/>
</dbReference>
<reference evidence="2" key="2">
    <citation type="journal article" date="2024" name="Int. J. Antimicrob. Agents">
        <title>Identification of a novel Providencia species showing multi-drug-resistant in three patients with hospital-acquired infection.</title>
        <authorList>
            <person name="Yang W."/>
            <person name="Chen J."/>
            <person name="Yang F."/>
            <person name="Ji P."/>
            <person name="Shen S."/>
            <person name="Yin D."/>
            <person name="Hu F."/>
        </authorList>
    </citation>
    <scope>NUCLEOTIDE SEQUENCE</scope>
    <source>
        <strain evidence="2">CRE-138-0111</strain>
    </source>
</reference>
<keyword evidence="3" id="KW-1185">Reference proteome</keyword>
<proteinExistence type="predicted"/>
<sequence length="230" mass="27436">MNPFHFDVTTQEQPFYKIDIQYTPSSYKEMITDFKNNLIRNYKRKFKLIRWVVFIELFLIAASFIRFTFDDPQYFHKNIPYYHTIMQTVGITFIIFGLFILAFKIGLKGAVSLQESYLSKGLIKEEDINHYTFYPEGFVFNEFNQNMSLYWDALHYVAVYDTSLVFAFCPPKTEKGKYTAEYDEVIIPLKLIQEKDYLINALKELGKHHFDFEDQRKRGTKNVNWHTVIA</sequence>
<evidence type="ECO:0000313" key="2">
    <source>
        <dbReference type="EMBL" id="MDO7857687.1"/>
    </source>
</evidence>
<protein>
    <recommendedName>
        <fullName evidence="4">YcxB-like protein domain-containing protein</fullName>
    </recommendedName>
</protein>
<keyword evidence="1" id="KW-0472">Membrane</keyword>
<accession>A0ABT9ATT0</accession>